<feature type="transmembrane region" description="Helical" evidence="5">
    <location>
        <begin position="70"/>
        <end position="88"/>
    </location>
</feature>
<feature type="transmembrane region" description="Helical" evidence="5">
    <location>
        <begin position="128"/>
        <end position="151"/>
    </location>
</feature>
<name>A0A812QHR2_SYMPI</name>
<accession>A0A812QHR2</accession>
<comment type="caution">
    <text evidence="7">The sequence shown here is derived from an EMBL/GenBank/DDBJ whole genome shotgun (WGS) entry which is preliminary data.</text>
</comment>
<dbReference type="InterPro" id="IPR005828">
    <property type="entry name" value="MFS_sugar_transport-like"/>
</dbReference>
<dbReference type="GO" id="GO:0022857">
    <property type="term" value="F:transmembrane transporter activity"/>
    <property type="evidence" value="ECO:0007669"/>
    <property type="project" value="InterPro"/>
</dbReference>
<dbReference type="OrthoDB" id="5296287at2759"/>
<dbReference type="InterPro" id="IPR036259">
    <property type="entry name" value="MFS_trans_sf"/>
</dbReference>
<protein>
    <submittedName>
        <fullName evidence="7">Slc22a6-a protein</fullName>
    </submittedName>
</protein>
<sequence length="393" mass="42197">MVALFCSGVMLADGAEMLLVSAIVAAVGSSPELRMGRMARGLLVSSSFAGMQMGNLLSGPLSSRYGRRRICIVSLWLVSIFGLASSMVQTIGQLFFVQISLGCAIGIGGPSAVTLLTEATPTEQRGALSNATGFAFVLGEAWTALGLLLFMPDLKGPWRLLCIWGVLPAFFVSPLGWLVRESPSWLQLSGKRKELNDLLANIQRLHGKGEVNIEVQKTSGCSSKTLASTWHAIIQEGHCRTLVLASYLAFLMNYLFYGTTFAFTQIFSESEGDWTSPAMEMLIVSGAEFAGILIAWLLLLHPTLGRIRALQMLCLGSALSSAALMSVVYGNFYVADPAAYVLKAVVSIMFTFLYLYISEALPVSVRASGVGLCMGIGRLGSIAAPRRHMAWVA</sequence>
<dbReference type="Gene3D" id="1.20.1250.20">
    <property type="entry name" value="MFS general substrate transporter like domains"/>
    <property type="match status" value="1"/>
</dbReference>
<evidence type="ECO:0000259" key="6">
    <source>
        <dbReference type="PROSITE" id="PS50850"/>
    </source>
</evidence>
<gene>
    <name evidence="7" type="primary">slc22a6-a</name>
    <name evidence="7" type="ORF">SPIL2461_LOCUS9108</name>
</gene>
<feature type="transmembrane region" description="Helical" evidence="5">
    <location>
        <begin position="312"/>
        <end position="332"/>
    </location>
</feature>
<evidence type="ECO:0000313" key="8">
    <source>
        <dbReference type="Proteomes" id="UP000649617"/>
    </source>
</evidence>
<organism evidence="7 8">
    <name type="scientific">Symbiodinium pilosum</name>
    <name type="common">Dinoflagellate</name>
    <dbReference type="NCBI Taxonomy" id="2952"/>
    <lineage>
        <taxon>Eukaryota</taxon>
        <taxon>Sar</taxon>
        <taxon>Alveolata</taxon>
        <taxon>Dinophyceae</taxon>
        <taxon>Suessiales</taxon>
        <taxon>Symbiodiniaceae</taxon>
        <taxon>Symbiodinium</taxon>
    </lineage>
</organism>
<dbReference type="InterPro" id="IPR020846">
    <property type="entry name" value="MFS_dom"/>
</dbReference>
<feature type="transmembrane region" description="Helical" evidence="5">
    <location>
        <begin position="157"/>
        <end position="179"/>
    </location>
</feature>
<feature type="transmembrane region" description="Helical" evidence="5">
    <location>
        <begin position="279"/>
        <end position="300"/>
    </location>
</feature>
<comment type="subcellular location">
    <subcellularLocation>
        <location evidence="1">Membrane</location>
        <topology evidence="1">Multi-pass membrane protein</topology>
    </subcellularLocation>
</comment>
<keyword evidence="4 5" id="KW-0472">Membrane</keyword>
<dbReference type="Pfam" id="PF00083">
    <property type="entry name" value="Sugar_tr"/>
    <property type="match status" value="1"/>
</dbReference>
<dbReference type="GO" id="GO:0016020">
    <property type="term" value="C:membrane"/>
    <property type="evidence" value="ECO:0007669"/>
    <property type="project" value="UniProtKB-SubCell"/>
</dbReference>
<keyword evidence="3 5" id="KW-1133">Transmembrane helix</keyword>
<evidence type="ECO:0000256" key="1">
    <source>
        <dbReference type="ARBA" id="ARBA00004141"/>
    </source>
</evidence>
<keyword evidence="2 5" id="KW-0812">Transmembrane</keyword>
<dbReference type="PROSITE" id="PS50850">
    <property type="entry name" value="MFS"/>
    <property type="match status" value="1"/>
</dbReference>
<feature type="domain" description="Major facilitator superfamily (MFS) profile" evidence="6">
    <location>
        <begin position="1"/>
        <end position="393"/>
    </location>
</feature>
<evidence type="ECO:0000256" key="3">
    <source>
        <dbReference type="ARBA" id="ARBA00022989"/>
    </source>
</evidence>
<evidence type="ECO:0000256" key="2">
    <source>
        <dbReference type="ARBA" id="ARBA00022692"/>
    </source>
</evidence>
<dbReference type="Proteomes" id="UP000649617">
    <property type="component" value="Unassembled WGS sequence"/>
</dbReference>
<dbReference type="AlphaFoldDB" id="A0A812QHR2"/>
<dbReference type="EMBL" id="CAJNIZ010015558">
    <property type="protein sequence ID" value="CAE7374711.1"/>
    <property type="molecule type" value="Genomic_DNA"/>
</dbReference>
<dbReference type="SUPFAM" id="SSF103473">
    <property type="entry name" value="MFS general substrate transporter"/>
    <property type="match status" value="1"/>
</dbReference>
<feature type="transmembrane region" description="Helical" evidence="5">
    <location>
        <begin position="338"/>
        <end position="357"/>
    </location>
</feature>
<proteinExistence type="predicted"/>
<dbReference type="PANTHER" id="PTHR24064">
    <property type="entry name" value="SOLUTE CARRIER FAMILY 22 MEMBER"/>
    <property type="match status" value="1"/>
</dbReference>
<evidence type="ECO:0000256" key="5">
    <source>
        <dbReference type="SAM" id="Phobius"/>
    </source>
</evidence>
<evidence type="ECO:0000313" key="7">
    <source>
        <dbReference type="EMBL" id="CAE7374711.1"/>
    </source>
</evidence>
<evidence type="ECO:0000256" key="4">
    <source>
        <dbReference type="ARBA" id="ARBA00023136"/>
    </source>
</evidence>
<feature type="transmembrane region" description="Helical" evidence="5">
    <location>
        <begin position="94"/>
        <end position="116"/>
    </location>
</feature>
<keyword evidence="8" id="KW-1185">Reference proteome</keyword>
<feature type="transmembrane region" description="Helical" evidence="5">
    <location>
        <begin position="242"/>
        <end position="267"/>
    </location>
</feature>
<reference evidence="7" key="1">
    <citation type="submission" date="2021-02" db="EMBL/GenBank/DDBJ databases">
        <authorList>
            <person name="Dougan E. K."/>
            <person name="Rhodes N."/>
            <person name="Thang M."/>
            <person name="Chan C."/>
        </authorList>
    </citation>
    <scope>NUCLEOTIDE SEQUENCE</scope>
</reference>